<evidence type="ECO:0000256" key="7">
    <source>
        <dbReference type="SAM" id="Phobius"/>
    </source>
</evidence>
<feature type="transmembrane region" description="Helical" evidence="7">
    <location>
        <begin position="145"/>
        <end position="165"/>
    </location>
</feature>
<dbReference type="InterPro" id="IPR003607">
    <property type="entry name" value="HD/PDEase_dom"/>
</dbReference>
<keyword evidence="7" id="KW-0472">Membrane</keyword>
<dbReference type="InterPro" id="IPR023088">
    <property type="entry name" value="PDEase"/>
</dbReference>
<dbReference type="PRINTS" id="PR00387">
    <property type="entry name" value="PDIESTERASE1"/>
</dbReference>
<dbReference type="Pfam" id="PF00233">
    <property type="entry name" value="PDEase_I"/>
    <property type="match status" value="1"/>
</dbReference>
<keyword evidence="1 5" id="KW-0479">Metal-binding</keyword>
<feature type="binding site" evidence="5">
    <location>
        <position position="625"/>
    </location>
    <ligand>
        <name>Zn(2+)</name>
        <dbReference type="ChEBI" id="CHEBI:29105"/>
        <label>1</label>
    </ligand>
</feature>
<evidence type="ECO:0000313" key="10">
    <source>
        <dbReference type="Proteomes" id="UP000591131"/>
    </source>
</evidence>
<dbReference type="GO" id="GO:0007165">
    <property type="term" value="P:signal transduction"/>
    <property type="evidence" value="ECO:0007669"/>
    <property type="project" value="InterPro"/>
</dbReference>
<feature type="binding site" evidence="4">
    <location>
        <begin position="621"/>
        <end position="625"/>
    </location>
    <ligand>
        <name>AMP</name>
        <dbReference type="ChEBI" id="CHEBI:456215"/>
    </ligand>
</feature>
<dbReference type="EMBL" id="JAAPAO010000473">
    <property type="protein sequence ID" value="KAF4658945.1"/>
    <property type="molecule type" value="Genomic_DNA"/>
</dbReference>
<dbReference type="Proteomes" id="UP000591131">
    <property type="component" value="Unassembled WGS sequence"/>
</dbReference>
<keyword evidence="2 6" id="KW-0378">Hydrolase</keyword>
<gene>
    <name evidence="9" type="primary">PDE1B_3</name>
    <name evidence="9" type="ORF">FOL47_007778</name>
</gene>
<feature type="binding site" evidence="5">
    <location>
        <position position="661"/>
    </location>
    <ligand>
        <name>Zn(2+)</name>
        <dbReference type="ChEBI" id="CHEBI:29105"/>
        <label>1</label>
    </ligand>
</feature>
<dbReference type="InterPro" id="IPR002073">
    <property type="entry name" value="PDEase_catalytic_dom"/>
</dbReference>
<dbReference type="GO" id="GO:0046872">
    <property type="term" value="F:metal ion binding"/>
    <property type="evidence" value="ECO:0007669"/>
    <property type="project" value="UniProtKB-KW"/>
</dbReference>
<dbReference type="SMART" id="SM00471">
    <property type="entry name" value="HDc"/>
    <property type="match status" value="1"/>
</dbReference>
<dbReference type="PROSITE" id="PS51845">
    <property type="entry name" value="PDEASE_I_2"/>
    <property type="match status" value="1"/>
</dbReference>
<evidence type="ECO:0000256" key="4">
    <source>
        <dbReference type="PIRSR" id="PIRSR623088-2"/>
    </source>
</evidence>
<evidence type="ECO:0000256" key="1">
    <source>
        <dbReference type="ARBA" id="ARBA00022723"/>
    </source>
</evidence>
<feature type="binding site" evidence="5">
    <location>
        <position position="804"/>
    </location>
    <ligand>
        <name>Zn(2+)</name>
        <dbReference type="ChEBI" id="CHEBI:29105"/>
        <label>1</label>
    </ligand>
</feature>
<comment type="cofactor">
    <cofactor evidence="6">
        <name>a divalent metal cation</name>
        <dbReference type="ChEBI" id="CHEBI:60240"/>
    </cofactor>
    <text evidence="6">Binds 2 divalent metal cations per subunit. Site 1 may preferentially bind zinc ions, while site 2 has a preference for magnesium and/or manganese ions.</text>
</comment>
<evidence type="ECO:0000256" key="6">
    <source>
        <dbReference type="RuleBase" id="RU363067"/>
    </source>
</evidence>
<dbReference type="EC" id="3.1.4.-" evidence="6"/>
<keyword evidence="7" id="KW-1133">Transmembrane helix</keyword>
<feature type="transmembrane region" description="Helical" evidence="7">
    <location>
        <begin position="381"/>
        <end position="404"/>
    </location>
</feature>
<dbReference type="CDD" id="cd00077">
    <property type="entry name" value="HDc"/>
    <property type="match status" value="1"/>
</dbReference>
<feature type="transmembrane region" description="Helical" evidence="7">
    <location>
        <begin position="172"/>
        <end position="192"/>
    </location>
</feature>
<comment type="caution">
    <text evidence="9">The sequence shown here is derived from an EMBL/GenBank/DDBJ whole genome shotgun (WGS) entry which is preliminary data.</text>
</comment>
<organism evidence="9 10">
    <name type="scientific">Perkinsus chesapeaki</name>
    <name type="common">Clam parasite</name>
    <name type="synonym">Perkinsus andrewsi</name>
    <dbReference type="NCBI Taxonomy" id="330153"/>
    <lineage>
        <taxon>Eukaryota</taxon>
        <taxon>Sar</taxon>
        <taxon>Alveolata</taxon>
        <taxon>Perkinsozoa</taxon>
        <taxon>Perkinsea</taxon>
        <taxon>Perkinsida</taxon>
        <taxon>Perkinsidae</taxon>
        <taxon>Perkinsus</taxon>
    </lineage>
</organism>
<evidence type="ECO:0000256" key="5">
    <source>
        <dbReference type="PIRSR" id="PIRSR623088-3"/>
    </source>
</evidence>
<feature type="binding site" evidence="5">
    <location>
        <position position="662"/>
    </location>
    <ligand>
        <name>Zn(2+)</name>
        <dbReference type="ChEBI" id="CHEBI:29105"/>
        <label>1</label>
    </ligand>
</feature>
<sequence>MPRSNKPERRSSLPEMATVEFYKRRRNGRYKTIRSIMHSSIFESIMITALFLALFLPDIWPTATIRYTFFELNRKEAGSASRVHGTLPGRLLPFDLSFRTRGIFSISTPCLCLENSLVPENRFRMMLDNSRVLMDIPDSYRALDAILVTVFGLFVIEMSLMFAVARRYLFSFFFWMDLLGALSLVFDISWALGDSESFLEGANVVLLRAARAAKLGARAGRIARISKLLRWMPGIGRVEDKTAGTAAVLGTRLMNALSTRVALLVLGLVVVLPFFEIIKYPEQDNSMQAWAQTFATITDVEGANVLASQVFTDSLSEFTQFYTNQDYAPFWMEISVGGSTIYSETLAPLPKRVSNELWARSSASNSVDVTLKFDFTTVNRISSAMSITLVVTVVLVMLLGATLLSNSVSRIVLTPLESLFFQVRSMSQTIFKTVHHISHAATLHDSEEILVEDDDIDDTEAFMSEATVLENVVGRLTALSAVFVSKQPVDAERMKELKNDDLAVIDMITRKTVRHSVSNEHYMEEIEGVQATCIDDAKRLASEPDGETAEEMGKDGQLDLLVLNSWNFNALANTAEYNVSALMYILLGSQLSPYYKQYLRRGTLEEFLKKAEAEYKACPYHNWRHAVDVTHTVFMYLSLSKSMSFLPGIDMLSVLIAAVVHDIGHPGLNNPFLIETGHDLAIRQARMSVRLSMAACRYNDKSPLENMHCAKFFEICLNEASNVLSELSTSQYRDVRRNIIECILHTDNSHHFKMVKDLQVFYQLNKEVIDEGFQKDEWSSDCIALYSDDDTRLTLIQLYLHAADISNPTKPFPICKAWADLILNEFFSQGDLEKSQGIPVQMLNDRDKVSRPHSQIGFIEFLVAPLVQFQIQLFPSLYECGQNLVDNLCHWSTEWLETTDPPVDEREKLLARLQKVSSLFDFHKEIKFNQPVWPPRDPTRE</sequence>
<dbReference type="PROSITE" id="PS00126">
    <property type="entry name" value="PDEASE_I_1"/>
    <property type="match status" value="1"/>
</dbReference>
<evidence type="ECO:0000313" key="9">
    <source>
        <dbReference type="EMBL" id="KAF4658945.1"/>
    </source>
</evidence>
<feature type="binding site" evidence="4">
    <location>
        <position position="804"/>
    </location>
    <ligand>
        <name>AMP</name>
        <dbReference type="ChEBI" id="CHEBI:456215"/>
    </ligand>
</feature>
<reference evidence="9 10" key="1">
    <citation type="submission" date="2020-04" db="EMBL/GenBank/DDBJ databases">
        <title>Perkinsus chesapeaki whole genome sequence.</title>
        <authorList>
            <person name="Bogema D.R."/>
        </authorList>
    </citation>
    <scope>NUCLEOTIDE SEQUENCE [LARGE SCALE GENOMIC DNA]</scope>
    <source>
        <strain evidence="9">ATCC PRA-425</strain>
    </source>
</reference>
<evidence type="ECO:0000256" key="2">
    <source>
        <dbReference type="ARBA" id="ARBA00022801"/>
    </source>
</evidence>
<feature type="domain" description="PDEase" evidence="8">
    <location>
        <begin position="540"/>
        <end position="898"/>
    </location>
</feature>
<feature type="binding site" evidence="4">
    <location>
        <position position="662"/>
    </location>
    <ligand>
        <name>AMP</name>
        <dbReference type="ChEBI" id="CHEBI:456215"/>
    </ligand>
</feature>
<dbReference type="OrthoDB" id="189220at2759"/>
<evidence type="ECO:0000259" key="8">
    <source>
        <dbReference type="PROSITE" id="PS51845"/>
    </source>
</evidence>
<dbReference type="GO" id="GO:0004114">
    <property type="term" value="F:3',5'-cyclic-nucleotide phosphodiesterase activity"/>
    <property type="evidence" value="ECO:0007669"/>
    <property type="project" value="InterPro"/>
</dbReference>
<dbReference type="Gene3D" id="1.10.1300.10">
    <property type="entry name" value="3'5'-cyclic nucleotide phosphodiesterase, catalytic domain"/>
    <property type="match status" value="1"/>
</dbReference>
<name>A0A7J6LI50_PERCH</name>
<keyword evidence="7" id="KW-0812">Transmembrane</keyword>
<dbReference type="SUPFAM" id="SSF109604">
    <property type="entry name" value="HD-domain/PDEase-like"/>
    <property type="match status" value="1"/>
</dbReference>
<accession>A0A7J6LI50</accession>
<proteinExistence type="inferred from homology"/>
<feature type="transmembrane region" description="Helical" evidence="7">
    <location>
        <begin position="261"/>
        <end position="278"/>
    </location>
</feature>
<feature type="transmembrane region" description="Helical" evidence="7">
    <location>
        <begin position="33"/>
        <end position="56"/>
    </location>
</feature>
<dbReference type="InterPro" id="IPR036971">
    <property type="entry name" value="PDEase_catalytic_dom_sf"/>
</dbReference>
<protein>
    <recommendedName>
        <fullName evidence="6">Phosphodiesterase</fullName>
        <ecNumber evidence="6">3.1.4.-</ecNumber>
    </recommendedName>
</protein>
<dbReference type="InterPro" id="IPR023174">
    <property type="entry name" value="PDEase_CS"/>
</dbReference>
<dbReference type="PANTHER" id="PTHR11347">
    <property type="entry name" value="CYCLIC NUCLEOTIDE PHOSPHODIESTERASE"/>
    <property type="match status" value="1"/>
</dbReference>
<feature type="binding site" evidence="4">
    <location>
        <position position="855"/>
    </location>
    <ligand>
        <name>AMP</name>
        <dbReference type="ChEBI" id="CHEBI:456215"/>
    </ligand>
</feature>
<keyword evidence="10" id="KW-1185">Reference proteome</keyword>
<evidence type="ECO:0000256" key="3">
    <source>
        <dbReference type="PIRSR" id="PIRSR623088-1"/>
    </source>
</evidence>
<feature type="binding site" evidence="5">
    <location>
        <position position="662"/>
    </location>
    <ligand>
        <name>Zn(2+)</name>
        <dbReference type="ChEBI" id="CHEBI:29105"/>
        <label>2</label>
    </ligand>
</feature>
<dbReference type="AlphaFoldDB" id="A0A7J6LI50"/>
<comment type="similarity">
    <text evidence="6">Belongs to the cyclic nucleotide phosphodiesterase family.</text>
</comment>
<feature type="active site" description="Proton donor" evidence="3">
    <location>
        <position position="621"/>
    </location>
</feature>